<dbReference type="EMBL" id="MASU01000028">
    <property type="protein sequence ID" value="PXY17364.1"/>
    <property type="molecule type" value="Genomic_DNA"/>
</dbReference>
<proteinExistence type="predicted"/>
<sequence>MCKSCRARILWATTRDGERMPVNADPASNGNVLLALQDGQLAAAVLTAGQARMSRARRIPLRLAHFATCPKADHHRRRAR</sequence>
<accession>A0A318LBY5</accession>
<reference evidence="1 2" key="1">
    <citation type="submission" date="2016-07" db="EMBL/GenBank/DDBJ databases">
        <title>Draft genome sequence of Prauserella sp. YIM 121212, isolated from alkaline soil.</title>
        <authorList>
            <person name="Ruckert C."/>
            <person name="Albersmeier A."/>
            <person name="Jiang C.-L."/>
            <person name="Jiang Y."/>
            <person name="Kalinowski J."/>
            <person name="Schneider O."/>
            <person name="Winkler A."/>
            <person name="Zotchev S.B."/>
        </authorList>
    </citation>
    <scope>NUCLEOTIDE SEQUENCE [LARGE SCALE GENOMIC DNA]</scope>
    <source>
        <strain evidence="1 2">YIM 121212</strain>
    </source>
</reference>
<keyword evidence="2" id="KW-1185">Reference proteome</keyword>
<comment type="caution">
    <text evidence="1">The sequence shown here is derived from an EMBL/GenBank/DDBJ whole genome shotgun (WGS) entry which is preliminary data.</text>
</comment>
<name>A0A318LBY5_9PSEU</name>
<dbReference type="AlphaFoldDB" id="A0A318LBY5"/>
<gene>
    <name evidence="1" type="ORF">BA062_37785</name>
</gene>
<organism evidence="1 2">
    <name type="scientific">Prauserella flavalba</name>
    <dbReference type="NCBI Taxonomy" id="1477506"/>
    <lineage>
        <taxon>Bacteria</taxon>
        <taxon>Bacillati</taxon>
        <taxon>Actinomycetota</taxon>
        <taxon>Actinomycetes</taxon>
        <taxon>Pseudonocardiales</taxon>
        <taxon>Pseudonocardiaceae</taxon>
        <taxon>Prauserella</taxon>
    </lineage>
</organism>
<protein>
    <submittedName>
        <fullName evidence="1">Uncharacterized protein</fullName>
    </submittedName>
</protein>
<dbReference type="Proteomes" id="UP000247892">
    <property type="component" value="Unassembled WGS sequence"/>
</dbReference>
<evidence type="ECO:0000313" key="2">
    <source>
        <dbReference type="Proteomes" id="UP000247892"/>
    </source>
</evidence>
<evidence type="ECO:0000313" key="1">
    <source>
        <dbReference type="EMBL" id="PXY17364.1"/>
    </source>
</evidence>